<proteinExistence type="predicted"/>
<comment type="caution">
    <text evidence="2">The sequence shown here is derived from an EMBL/GenBank/DDBJ whole genome shotgun (WGS) entry which is preliminary data.</text>
</comment>
<dbReference type="AlphaFoldDB" id="A0A1Q8TFM0"/>
<accession>A0A1Q8TFM0</accession>
<keyword evidence="3" id="KW-1185">Reference proteome</keyword>
<gene>
    <name evidence="2" type="ORF">BTW10_03185</name>
</gene>
<protein>
    <submittedName>
        <fullName evidence="2">Uncharacterized protein</fullName>
    </submittedName>
</protein>
<keyword evidence="1" id="KW-1133">Transmembrane helix</keyword>
<dbReference type="RefSeq" id="WP_075368130.1">
    <property type="nucleotide sequence ID" value="NZ_MSDQ01000006.1"/>
</dbReference>
<dbReference type="EMBL" id="MSDQ01000006">
    <property type="protein sequence ID" value="OLO12487.1"/>
    <property type="molecule type" value="Genomic_DNA"/>
</dbReference>
<evidence type="ECO:0000313" key="3">
    <source>
        <dbReference type="Proteomes" id="UP000186806"/>
    </source>
</evidence>
<feature type="transmembrane region" description="Helical" evidence="1">
    <location>
        <begin position="21"/>
        <end position="41"/>
    </location>
</feature>
<name>A0A1Q8TFM0_9GAMM</name>
<keyword evidence="1" id="KW-0472">Membrane</keyword>
<organism evidence="2 3">
    <name type="scientific">Chromohalobacter japonicus</name>
    <dbReference type="NCBI Taxonomy" id="223900"/>
    <lineage>
        <taxon>Bacteria</taxon>
        <taxon>Pseudomonadati</taxon>
        <taxon>Pseudomonadota</taxon>
        <taxon>Gammaproteobacteria</taxon>
        <taxon>Oceanospirillales</taxon>
        <taxon>Halomonadaceae</taxon>
        <taxon>Chromohalobacter</taxon>
    </lineage>
</organism>
<evidence type="ECO:0000313" key="2">
    <source>
        <dbReference type="EMBL" id="OLO12487.1"/>
    </source>
</evidence>
<dbReference type="Proteomes" id="UP000186806">
    <property type="component" value="Unassembled WGS sequence"/>
</dbReference>
<sequence length="108" mass="12313">MLQQIDEYPEKPRQELIAMRTLISKSVAVVAISLASFPAFAMDSLVIERFYIQNQEPLNTGPKDARSSSLQRVIEDSDSRYENLKKVEIKNHDKLYLHGEGGANYIDK</sequence>
<reference evidence="2 3" key="1">
    <citation type="submission" date="2016-12" db="EMBL/GenBank/DDBJ databases">
        <title>Draft genome sequences of strains Salinicola socius SMB35, Salinicola sp. MH3R3-1 and Chromohalobacter sp. SMB17 from the Verkhnekamsk potash mining region of Russia.</title>
        <authorList>
            <person name="Mavrodi D.V."/>
            <person name="Olsson B.E."/>
            <person name="Korsakova E.S."/>
            <person name="Pyankova A."/>
            <person name="Mavrodi O.V."/>
            <person name="Plotnikova E.G."/>
        </authorList>
    </citation>
    <scope>NUCLEOTIDE SEQUENCE [LARGE SCALE GENOMIC DNA]</scope>
    <source>
        <strain evidence="2 3">SMB17</strain>
    </source>
</reference>
<evidence type="ECO:0000256" key="1">
    <source>
        <dbReference type="SAM" id="Phobius"/>
    </source>
</evidence>
<keyword evidence="1" id="KW-0812">Transmembrane</keyword>